<dbReference type="Proteomes" id="UP000248926">
    <property type="component" value="Unassembled WGS sequence"/>
</dbReference>
<dbReference type="EMBL" id="NFZS01000001">
    <property type="protein sequence ID" value="RAO77828.1"/>
    <property type="molecule type" value="Genomic_DNA"/>
</dbReference>
<dbReference type="RefSeq" id="WP_111982258.1">
    <property type="nucleotide sequence ID" value="NZ_NFZS01000001.1"/>
</dbReference>
<proteinExistence type="predicted"/>
<evidence type="ECO:0000256" key="1">
    <source>
        <dbReference type="ARBA" id="ARBA00023002"/>
    </source>
</evidence>
<dbReference type="GO" id="GO:0016491">
    <property type="term" value="F:oxidoreductase activity"/>
    <property type="evidence" value="ECO:0007669"/>
    <property type="project" value="UniProtKB-KW"/>
</dbReference>
<dbReference type="PANTHER" id="PTHR40279:SF3">
    <property type="entry name" value="4-AMINOBENZOATE SYNTHASE"/>
    <property type="match status" value="1"/>
</dbReference>
<dbReference type="OrthoDB" id="3523588at2"/>
<organism evidence="2 3">
    <name type="scientific">Dyella jiangningensis</name>
    <dbReference type="NCBI Taxonomy" id="1379159"/>
    <lineage>
        <taxon>Bacteria</taxon>
        <taxon>Pseudomonadati</taxon>
        <taxon>Pseudomonadota</taxon>
        <taxon>Gammaproteobacteria</taxon>
        <taxon>Lysobacterales</taxon>
        <taxon>Rhodanobacteraceae</taxon>
        <taxon>Dyella</taxon>
    </lineage>
</organism>
<dbReference type="PANTHER" id="PTHR40279">
    <property type="entry name" value="PQQC-LIKE PROTEIN"/>
    <property type="match status" value="1"/>
</dbReference>
<dbReference type="InterPro" id="IPR016084">
    <property type="entry name" value="Haem_Oase-like_multi-hlx"/>
</dbReference>
<keyword evidence="3" id="KW-1185">Reference proteome</keyword>
<dbReference type="SUPFAM" id="SSF48613">
    <property type="entry name" value="Heme oxygenase-like"/>
    <property type="match status" value="1"/>
</dbReference>
<dbReference type="InterPro" id="IPR039068">
    <property type="entry name" value="PqqC-like"/>
</dbReference>
<keyword evidence="1" id="KW-0560">Oxidoreductase</keyword>
<protein>
    <submittedName>
        <fullName evidence="2">TenA family transcriptional regulator</fullName>
    </submittedName>
</protein>
<sequence length="257" mass="29102">MNTHFERTGPLGDLSSYPQWAQDLVAACEPARRRVRDHAMWDLMGEGRIDAVTMRNFMVGTWSLIERFPSFMALNLLKTQYGRSAGDNMARRWLVRNIRVEQNHAEYWLDWADGSGVPRAEVLDGRPPRGTQAATEWCLEVCGQDSLAAGMLATNYAIEGVTGEWSQKVYDSVAYAESLPSAGRKATLRWLQLHAAYDDTHPWEALEIVCTLMGSRPAPEAVEHLRECVERSYLSLHYGLERCLLQPQMKEVEEQAA</sequence>
<evidence type="ECO:0000313" key="2">
    <source>
        <dbReference type="EMBL" id="RAO77828.1"/>
    </source>
</evidence>
<dbReference type="Gene3D" id="1.20.910.10">
    <property type="entry name" value="Heme oxygenase-like"/>
    <property type="match status" value="1"/>
</dbReference>
<gene>
    <name evidence="2" type="ORF">CA260_08200</name>
</gene>
<reference evidence="2 3" key="1">
    <citation type="journal article" date="2018" name="Genet. Mol. Biol.">
        <title>The genome sequence of Dyella jiangningensis FCAV SCS01 from a lignocellulose-decomposing microbial consortium metagenome reveals potential for biotechnological applications.</title>
        <authorList>
            <person name="Desiderato J.G."/>
            <person name="Alvarenga D.O."/>
            <person name="Constancio M.T.L."/>
            <person name="Alves L.M.C."/>
            <person name="Varani A.M."/>
        </authorList>
    </citation>
    <scope>NUCLEOTIDE SEQUENCE [LARGE SCALE GENOMIC DNA]</scope>
    <source>
        <strain evidence="2 3">FCAV SCS01</strain>
    </source>
</reference>
<dbReference type="Pfam" id="PF14518">
    <property type="entry name" value="Haem_oxygenas_2"/>
    <property type="match status" value="1"/>
</dbReference>
<accession>A0A328P6C7</accession>
<dbReference type="AlphaFoldDB" id="A0A328P6C7"/>
<comment type="caution">
    <text evidence="2">The sequence shown here is derived from an EMBL/GenBank/DDBJ whole genome shotgun (WGS) entry which is preliminary data.</text>
</comment>
<evidence type="ECO:0000313" key="3">
    <source>
        <dbReference type="Proteomes" id="UP000248926"/>
    </source>
</evidence>
<name>A0A328P6C7_9GAMM</name>